<accession>A0A5J4YTS7</accession>
<protein>
    <submittedName>
        <fullName evidence="2">Uncharacterized protein</fullName>
    </submittedName>
</protein>
<name>A0A5J4YTS7_PORPP</name>
<dbReference type="Proteomes" id="UP000324585">
    <property type="component" value="Unassembled WGS sequence"/>
</dbReference>
<feature type="compositionally biased region" description="Polar residues" evidence="1">
    <location>
        <begin position="149"/>
        <end position="159"/>
    </location>
</feature>
<feature type="compositionally biased region" description="Basic residues" evidence="1">
    <location>
        <begin position="169"/>
        <end position="178"/>
    </location>
</feature>
<proteinExistence type="predicted"/>
<comment type="caution">
    <text evidence="2">The sequence shown here is derived from an EMBL/GenBank/DDBJ whole genome shotgun (WGS) entry which is preliminary data.</text>
</comment>
<feature type="region of interest" description="Disordered" evidence="1">
    <location>
        <begin position="107"/>
        <end position="189"/>
    </location>
</feature>
<dbReference type="AlphaFoldDB" id="A0A5J4YTS7"/>
<organism evidence="2 3">
    <name type="scientific">Porphyridium purpureum</name>
    <name type="common">Red alga</name>
    <name type="synonym">Porphyridium cruentum</name>
    <dbReference type="NCBI Taxonomy" id="35688"/>
    <lineage>
        <taxon>Eukaryota</taxon>
        <taxon>Rhodophyta</taxon>
        <taxon>Bangiophyceae</taxon>
        <taxon>Porphyridiales</taxon>
        <taxon>Porphyridiaceae</taxon>
        <taxon>Porphyridium</taxon>
    </lineage>
</organism>
<evidence type="ECO:0000313" key="3">
    <source>
        <dbReference type="Proteomes" id="UP000324585"/>
    </source>
</evidence>
<gene>
    <name evidence="2" type="ORF">FVE85_3150</name>
</gene>
<evidence type="ECO:0000313" key="2">
    <source>
        <dbReference type="EMBL" id="KAA8494909.1"/>
    </source>
</evidence>
<dbReference type="EMBL" id="VRMN01000004">
    <property type="protein sequence ID" value="KAA8494909.1"/>
    <property type="molecule type" value="Genomic_DNA"/>
</dbReference>
<reference evidence="3" key="1">
    <citation type="journal article" date="2019" name="Nat. Commun.">
        <title>Expansion of phycobilisome linker gene families in mesophilic red algae.</title>
        <authorList>
            <person name="Lee J."/>
            <person name="Kim D."/>
            <person name="Bhattacharya D."/>
            <person name="Yoon H.S."/>
        </authorList>
    </citation>
    <scope>NUCLEOTIDE SEQUENCE [LARGE SCALE GENOMIC DNA]</scope>
    <source>
        <strain evidence="3">CCMP 1328</strain>
    </source>
</reference>
<keyword evidence="3" id="KW-1185">Reference proteome</keyword>
<evidence type="ECO:0000256" key="1">
    <source>
        <dbReference type="SAM" id="MobiDB-lite"/>
    </source>
</evidence>
<sequence length="313" mass="35425">MRMGWEMPGCAVRRCAAECEAGTSLRERTLSEAEWLHSLERYAREEDEVLACRQQQHVQEQHLQQRPRGNGPWHEPGFSRCVHGCEENSPSSSQELFLVCKQEVRTTQARTPGGTTGHEDERAPSINEIGIREAGSIDPDSDVSELPLGTSTAANSTPVAPSRRASPALKRRRVRTRHTGALPSECDHAGEEEQRMQLALHAFFDREPDHKGQLRCLCGTALWAPNARHHCLKCSVVQTILHSETLEQLRAREQRKMFEAEAAERQRVIQGKIEGFVVNRMRRGHATCIYCHEDVWAPNCQRHRNCCRKGLDA</sequence>